<protein>
    <submittedName>
        <fullName evidence="10">NADH/Ubiquinone/plastoquinone (Complex I)</fullName>
    </submittedName>
</protein>
<accession>E8UVB8</accession>
<evidence type="ECO:0000256" key="4">
    <source>
        <dbReference type="ARBA" id="ARBA00022692"/>
    </source>
</evidence>
<evidence type="ECO:0000256" key="8">
    <source>
        <dbReference type="SAM" id="Phobius"/>
    </source>
</evidence>
<keyword evidence="11" id="KW-1185">Reference proteome</keyword>
<dbReference type="KEGG" id="tbo:Thebr_0451"/>
<evidence type="ECO:0000313" key="11">
    <source>
        <dbReference type="Proteomes" id="UP000002062"/>
    </source>
</evidence>
<keyword evidence="4 7" id="KW-0812">Transmembrane</keyword>
<dbReference type="InterPro" id="IPR001750">
    <property type="entry name" value="ND/Mrp_TM"/>
</dbReference>
<feature type="transmembrane region" description="Helical" evidence="8">
    <location>
        <begin position="310"/>
        <end position="329"/>
    </location>
</feature>
<sequence length="490" mass="54504">MKMVMNHIPIVLIISLFSHAFLTPLLKKKFRSLYIFSLALYSLLLFLTGKTFFYVESMGPIRYWIGGWIPPIGIELYADKLSVFMATLFLSCALLILVSFESFKYEIGEEKAAYYFMLVSILIGAMLGIIFTRDLFNLYVFVEITTIAACGIISIKNEKKAVEAALKYFILSSIASTSILLGLILIYNIGGYLHYDTLKSVLLESKDVFPKIISGSLVLIISGFSLKSALFPLHIWLPDAHSAAPTTSSALLSGLVIKVYVFAIIRLLNDVFGLMYTYTSILLEVLLALGNVGVFSGAVLAGFQNDIKRRLAYSSVSQMGYVFLGLGFNNQYGFEGALLQVLNHALAKSGLFLAAGWMVKFTGTRDIKGLEKISDKLPLTALCFSVCAMSLVGMPFTLGFLSKWHLAMAAIESGRPLQLIFIILSALLTLSYYFPIIVKAFTGDKSFERKLEFEKIKGGSLISILIFTFVIMFLGIYPKFLLKYLLQNMF</sequence>
<comment type="similarity">
    <text evidence="2">Belongs to the CPA3 antiporters (TC 2.A.63) subunit D family.</text>
</comment>
<feature type="transmembrane region" description="Helical" evidence="8">
    <location>
        <begin position="249"/>
        <end position="269"/>
    </location>
</feature>
<comment type="subcellular location">
    <subcellularLocation>
        <location evidence="1">Cell membrane</location>
        <topology evidence="1">Multi-pass membrane protein</topology>
    </subcellularLocation>
    <subcellularLocation>
        <location evidence="7">Membrane</location>
        <topology evidence="7">Multi-pass membrane protein</topology>
    </subcellularLocation>
</comment>
<keyword evidence="6 8" id="KW-0472">Membrane</keyword>
<dbReference type="InterPro" id="IPR050586">
    <property type="entry name" value="CPA3_Na-H_Antiporter_D"/>
</dbReference>
<dbReference type="EMBL" id="CP002466">
    <property type="protein sequence ID" value="ADV79061.1"/>
    <property type="molecule type" value="Genomic_DNA"/>
</dbReference>
<feature type="transmembrane region" description="Helical" evidence="8">
    <location>
        <begin position="33"/>
        <end position="55"/>
    </location>
</feature>
<feature type="domain" description="NADH:quinone oxidoreductase/Mrp antiporter transmembrane" evidence="9">
    <location>
        <begin position="133"/>
        <end position="429"/>
    </location>
</feature>
<feature type="transmembrane region" description="Helical" evidence="8">
    <location>
        <begin position="81"/>
        <end position="100"/>
    </location>
</feature>
<keyword evidence="3" id="KW-1003">Cell membrane</keyword>
<dbReference type="Proteomes" id="UP000002062">
    <property type="component" value="Chromosome"/>
</dbReference>
<evidence type="ECO:0000256" key="3">
    <source>
        <dbReference type="ARBA" id="ARBA00022475"/>
    </source>
</evidence>
<feature type="transmembrane region" description="Helical" evidence="8">
    <location>
        <begin position="281"/>
        <end position="303"/>
    </location>
</feature>
<name>E8UVB8_THEBF</name>
<reference evidence="10 11" key="1">
    <citation type="submission" date="2011-01" db="EMBL/GenBank/DDBJ databases">
        <title>Complete sequence of Thermoanaerobacter brockii finnii Ako-1.</title>
        <authorList>
            <consortium name="US DOE Joint Genome Institute"/>
            <person name="Lucas S."/>
            <person name="Copeland A."/>
            <person name="Lapidus A."/>
            <person name="Cheng J.-F."/>
            <person name="Goodwin L."/>
            <person name="Pitluck S."/>
            <person name="Chertkov O."/>
            <person name="Munk C."/>
            <person name="Detter J.C."/>
            <person name="Han C."/>
            <person name="Tapia R."/>
            <person name="Land M."/>
            <person name="Hauser L."/>
            <person name="Kyrpides N."/>
            <person name="Ivanova N."/>
            <person name="Mikhailova N."/>
            <person name="Pagani I."/>
            <person name="Hemme C.L."/>
            <person name="Woyke T."/>
        </authorList>
    </citation>
    <scope>NUCLEOTIDE SEQUENCE [LARGE SCALE GENOMIC DNA]</scope>
    <source>
        <strain evidence="11">ATCC 43586 / DSM 3389 / AKO-1</strain>
    </source>
</reference>
<evidence type="ECO:0000256" key="6">
    <source>
        <dbReference type="ARBA" id="ARBA00023136"/>
    </source>
</evidence>
<feature type="transmembrane region" description="Helical" evidence="8">
    <location>
        <begin position="212"/>
        <end position="237"/>
    </location>
</feature>
<dbReference type="AlphaFoldDB" id="E8UVB8"/>
<organism evidence="10 11">
    <name type="scientific">Thermoanaerobacter brockii subsp. finnii (strain ATCC 43586 / DSM 3389 / AKO-1)</name>
    <name type="common">Thermoanaerobacter finnii</name>
    <dbReference type="NCBI Taxonomy" id="509193"/>
    <lineage>
        <taxon>Bacteria</taxon>
        <taxon>Bacillati</taxon>
        <taxon>Bacillota</taxon>
        <taxon>Clostridia</taxon>
        <taxon>Thermoanaerobacterales</taxon>
        <taxon>Thermoanaerobacteraceae</taxon>
        <taxon>Thermoanaerobacter</taxon>
    </lineage>
</organism>
<gene>
    <name evidence="10" type="ordered locus">Thebr_0451</name>
</gene>
<feature type="transmembrane region" description="Helical" evidence="8">
    <location>
        <begin position="6"/>
        <end position="26"/>
    </location>
</feature>
<dbReference type="HOGENOM" id="CLU_007100_9_5_9"/>
<evidence type="ECO:0000256" key="1">
    <source>
        <dbReference type="ARBA" id="ARBA00004651"/>
    </source>
</evidence>
<dbReference type="GO" id="GO:0005886">
    <property type="term" value="C:plasma membrane"/>
    <property type="evidence" value="ECO:0007669"/>
    <property type="project" value="UniProtKB-SubCell"/>
</dbReference>
<dbReference type="PANTHER" id="PTHR42703">
    <property type="entry name" value="NADH DEHYDROGENASE"/>
    <property type="match status" value="1"/>
</dbReference>
<feature type="transmembrane region" description="Helical" evidence="8">
    <location>
        <begin position="459"/>
        <end position="480"/>
    </location>
</feature>
<evidence type="ECO:0000256" key="5">
    <source>
        <dbReference type="ARBA" id="ARBA00022989"/>
    </source>
</evidence>
<evidence type="ECO:0000256" key="7">
    <source>
        <dbReference type="RuleBase" id="RU000320"/>
    </source>
</evidence>
<feature type="transmembrane region" description="Helical" evidence="8">
    <location>
        <begin position="138"/>
        <end position="156"/>
    </location>
</feature>
<feature type="transmembrane region" description="Helical" evidence="8">
    <location>
        <begin position="379"/>
        <end position="398"/>
    </location>
</feature>
<evidence type="ECO:0000256" key="2">
    <source>
        <dbReference type="ARBA" id="ARBA00005346"/>
    </source>
</evidence>
<dbReference type="Pfam" id="PF00361">
    <property type="entry name" value="Proton_antipo_M"/>
    <property type="match status" value="1"/>
</dbReference>
<dbReference type="PRINTS" id="PR01434">
    <property type="entry name" value="NADHDHGNASE5"/>
</dbReference>
<proteinExistence type="inferred from homology"/>
<evidence type="ECO:0000313" key="10">
    <source>
        <dbReference type="EMBL" id="ADV79061.1"/>
    </source>
</evidence>
<feature type="transmembrane region" description="Helical" evidence="8">
    <location>
        <begin position="418"/>
        <end position="438"/>
    </location>
</feature>
<feature type="transmembrane region" description="Helical" evidence="8">
    <location>
        <begin position="341"/>
        <end position="359"/>
    </location>
</feature>
<keyword evidence="10" id="KW-0830">Ubiquinone</keyword>
<keyword evidence="5 8" id="KW-1133">Transmembrane helix</keyword>
<feature type="transmembrane region" description="Helical" evidence="8">
    <location>
        <begin position="112"/>
        <end position="132"/>
    </location>
</feature>
<feature type="transmembrane region" description="Helical" evidence="8">
    <location>
        <begin position="168"/>
        <end position="192"/>
    </location>
</feature>
<dbReference type="PANTHER" id="PTHR42703:SF1">
    <property type="entry name" value="NA(+)_H(+) ANTIPORTER SUBUNIT D1"/>
    <property type="match status" value="1"/>
</dbReference>
<evidence type="ECO:0000259" key="9">
    <source>
        <dbReference type="Pfam" id="PF00361"/>
    </source>
</evidence>